<keyword evidence="3" id="KW-1185">Reference proteome</keyword>
<feature type="domain" description="Glyoxalase-like" evidence="1">
    <location>
        <begin position="7"/>
        <end position="196"/>
    </location>
</feature>
<organism evidence="2 3">
    <name type="scientific">Ramlibacter henchirensis</name>
    <dbReference type="NCBI Taxonomy" id="204072"/>
    <lineage>
        <taxon>Bacteria</taxon>
        <taxon>Pseudomonadati</taxon>
        <taxon>Pseudomonadota</taxon>
        <taxon>Betaproteobacteria</taxon>
        <taxon>Burkholderiales</taxon>
        <taxon>Comamonadaceae</taxon>
        <taxon>Ramlibacter</taxon>
    </lineage>
</organism>
<dbReference type="Pfam" id="PF13468">
    <property type="entry name" value="Glyoxalase_3"/>
    <property type="match status" value="1"/>
</dbReference>
<gene>
    <name evidence="2" type="ORF">EZ313_10875</name>
</gene>
<evidence type="ECO:0000313" key="3">
    <source>
        <dbReference type="Proteomes" id="UP000298180"/>
    </source>
</evidence>
<protein>
    <submittedName>
        <fullName evidence="2">VOC family protein</fullName>
    </submittedName>
</protein>
<dbReference type="InterPro" id="IPR029068">
    <property type="entry name" value="Glyas_Bleomycin-R_OHBP_Dase"/>
</dbReference>
<sequence length="230" mass="24724">MSGLARIDHLVVLADTLEQGAAWCESTLGVAPGPGGEHPLMGTHNRLLRLASVDHPLAYFEVIARNPAAPGPQAGRRRWFDMDEPRVQSTIRDHGPRLAHWVARVPDVKAAVAALARLGIDCGEVVEASRMTPRGLLKWQSTIRPDGQRQFDGCLPMLIEWGEVHPAATLADAGVTLRSLALAHPQAVQLRRALDAIGLDGLHVEDGGPASVCATLLTPRGQLRLESRGI</sequence>
<reference evidence="2 3" key="1">
    <citation type="submission" date="2019-03" db="EMBL/GenBank/DDBJ databases">
        <title>Ramlibacter henchirensis DSM 14656, whole genome shotgun sequence.</title>
        <authorList>
            <person name="Zhang X."/>
            <person name="Feng G."/>
            <person name="Zhu H."/>
        </authorList>
    </citation>
    <scope>NUCLEOTIDE SEQUENCE [LARGE SCALE GENOMIC DNA]</scope>
    <source>
        <strain evidence="2 3">DSM 14656</strain>
    </source>
</reference>
<name>A0A4Z0C733_9BURK</name>
<evidence type="ECO:0000259" key="1">
    <source>
        <dbReference type="Pfam" id="PF13468"/>
    </source>
</evidence>
<dbReference type="AlphaFoldDB" id="A0A4Z0C733"/>
<dbReference type="SUPFAM" id="SSF54593">
    <property type="entry name" value="Glyoxalase/Bleomycin resistance protein/Dihydroxybiphenyl dioxygenase"/>
    <property type="match status" value="1"/>
</dbReference>
<dbReference type="OrthoDB" id="5801364at2"/>
<comment type="caution">
    <text evidence="2">The sequence shown here is derived from an EMBL/GenBank/DDBJ whole genome shotgun (WGS) entry which is preliminary data.</text>
</comment>
<dbReference type="Gene3D" id="3.10.180.10">
    <property type="entry name" value="2,3-Dihydroxybiphenyl 1,2-Dioxygenase, domain 1"/>
    <property type="match status" value="1"/>
</dbReference>
<proteinExistence type="predicted"/>
<dbReference type="RefSeq" id="WP_135263171.1">
    <property type="nucleotide sequence ID" value="NZ_SMLM01000001.1"/>
</dbReference>
<dbReference type="InterPro" id="IPR025870">
    <property type="entry name" value="Glyoxalase-like_dom"/>
</dbReference>
<accession>A0A4Z0C733</accession>
<dbReference type="EMBL" id="SMLM01000001">
    <property type="protein sequence ID" value="TFZ07091.1"/>
    <property type="molecule type" value="Genomic_DNA"/>
</dbReference>
<evidence type="ECO:0000313" key="2">
    <source>
        <dbReference type="EMBL" id="TFZ07091.1"/>
    </source>
</evidence>
<dbReference type="Proteomes" id="UP000298180">
    <property type="component" value="Unassembled WGS sequence"/>
</dbReference>